<dbReference type="GO" id="GO:0000462">
    <property type="term" value="P:maturation of SSU-rRNA from tricistronic rRNA transcript (SSU-rRNA, 5.8S rRNA, LSU-rRNA)"/>
    <property type="evidence" value="ECO:0007669"/>
    <property type="project" value="TreeGrafter"/>
</dbReference>
<keyword evidence="3" id="KW-0677">Repeat</keyword>
<dbReference type="SUPFAM" id="SSF63829">
    <property type="entry name" value="Calcium-dependent phosphotriesterase"/>
    <property type="match status" value="1"/>
</dbReference>
<dbReference type="InterPro" id="IPR036322">
    <property type="entry name" value="WD40_repeat_dom_sf"/>
</dbReference>
<sequence>MNFKFSNLLGAPYRGGNLLIHNNELLTPVGNRVGQIDLVHSTSKTMPFENLKQIRTVCISPNGSLLLSIDEDGRALLINKARGALLHHFSFKGPVSVARFSPDGLYLAVGVGRLVQVWRTPSFEKQMSPMQLHRTYGQCHADVLDLDWSPDSKFIAVASKDIVARVFSLNPYKGYEAPVLAGHRDGIVAVFFSSEAMRKVAQVEGKDLPLLYTVSKDGALFSWHFTPKPKGAAVAPGEDEDAEDAAASSPSDFPFLARGSWSLSEKHYLHQRGAKVSCADLHRGTGIMALGYTNGIFELVQLPTFDSLQALSVSKERVTSLAFNHTGDWVAVGCAKLGQLLVWEWRSDSYVLKQQGHYFDISAVGFSPDGALIATGSDDRKVKVFQQSSGFCFVTFSDHTAPVTAVQFLPSGHALVSASLDGTVRAYDMVRYRNFRTMTSPNPVQFGCLAVDPGGEIVAAGTLDSFQIFVWSLKTGRLLDILSGHEGPVSCLAFSPLEGGLLASGSWDKTARTWDVYSGKGALDTLQHTHDVLALALRPDGKQLAVSTLDGTLTLWDPQEGEMQGFIEGRRDIKGGRLSSDRRAAGNLDSGASFTSIVYSADGTFLLAGGASKFVCIYDVADRIMLRRFQTSRNRSLDGVLDTLNSKHITDAGPLQLINHDDKDEDVELLPPLLGAASNSDVPGSKAAGLRPVARTRCVALSPTNRCWAAATTEGLLLYSLDDAMLFDPTDLTEDLTPAACHRALTGRAYVRALLIALRLGDPALLKHCVFSTPLAQVSTVASALPTAFVPRVLTALSELLEASPHLEFLLTWLRCCCVSHGNLLESAAGSSSMMPAVRSLQKVLNRMHEDLSSACESNIYTLEYLIKAGEQAPALPESSIDGAPVMEVDAADLDGAQTGNVKNRNEARGELDVGDERGFRETARGAGHDQEKRDVTNYTRRRKGEAPAAKAIATFRKIKKTKMSSED</sequence>
<evidence type="ECO:0000256" key="3">
    <source>
        <dbReference type="ARBA" id="ARBA00022737"/>
    </source>
</evidence>
<feature type="repeat" description="WD" evidence="4">
    <location>
        <begin position="482"/>
        <end position="524"/>
    </location>
</feature>
<dbReference type="SUPFAM" id="SSF50978">
    <property type="entry name" value="WD40 repeat-like"/>
    <property type="match status" value="2"/>
</dbReference>
<protein>
    <recommendedName>
        <fullName evidence="6">Small-subunit processome Utp12 domain-containing protein</fullName>
    </recommendedName>
</protein>
<dbReference type="PROSITE" id="PS50294">
    <property type="entry name" value="WD_REPEATS_REGION"/>
    <property type="match status" value="4"/>
</dbReference>
<dbReference type="AlphaFoldDB" id="A0A250WYQ9"/>
<evidence type="ECO:0000313" key="7">
    <source>
        <dbReference type="EMBL" id="GAX75984.1"/>
    </source>
</evidence>
<keyword evidence="2 4" id="KW-0853">WD repeat</keyword>
<dbReference type="EMBL" id="BEGY01000014">
    <property type="protein sequence ID" value="GAX75984.1"/>
    <property type="molecule type" value="Genomic_DNA"/>
</dbReference>
<dbReference type="InterPro" id="IPR015943">
    <property type="entry name" value="WD40/YVTN_repeat-like_dom_sf"/>
</dbReference>
<dbReference type="GO" id="GO:0034388">
    <property type="term" value="C:Pwp2p-containing subcomplex of 90S preribosome"/>
    <property type="evidence" value="ECO:0007669"/>
    <property type="project" value="TreeGrafter"/>
</dbReference>
<evidence type="ECO:0000259" key="6">
    <source>
        <dbReference type="Pfam" id="PF04003"/>
    </source>
</evidence>
<dbReference type="Pfam" id="PF00400">
    <property type="entry name" value="WD40"/>
    <property type="match status" value="7"/>
</dbReference>
<comment type="similarity">
    <text evidence="1">Belongs to the WD repeat PWP2 family.</text>
</comment>
<organism evidence="7 8">
    <name type="scientific">Chlamydomonas eustigma</name>
    <dbReference type="NCBI Taxonomy" id="1157962"/>
    <lineage>
        <taxon>Eukaryota</taxon>
        <taxon>Viridiplantae</taxon>
        <taxon>Chlorophyta</taxon>
        <taxon>core chlorophytes</taxon>
        <taxon>Chlorophyceae</taxon>
        <taxon>CS clade</taxon>
        <taxon>Chlamydomonadales</taxon>
        <taxon>Chlamydomonadaceae</taxon>
        <taxon>Chlamydomonas</taxon>
    </lineage>
</organism>
<feature type="region of interest" description="Disordered" evidence="5">
    <location>
        <begin position="896"/>
        <end position="968"/>
    </location>
</feature>
<evidence type="ECO:0000256" key="4">
    <source>
        <dbReference type="PROSITE-ProRule" id="PRU00221"/>
    </source>
</evidence>
<feature type="compositionally biased region" description="Basic residues" evidence="5">
    <location>
        <begin position="957"/>
        <end position="968"/>
    </location>
</feature>
<dbReference type="OrthoDB" id="3142434at2759"/>
<feature type="repeat" description="WD" evidence="4">
    <location>
        <begin position="396"/>
        <end position="437"/>
    </location>
</feature>
<dbReference type="STRING" id="1157962.A0A250WYQ9"/>
<evidence type="ECO:0000256" key="1">
    <source>
        <dbReference type="ARBA" id="ARBA00010226"/>
    </source>
</evidence>
<comment type="caution">
    <text evidence="7">The sequence shown here is derived from an EMBL/GenBank/DDBJ whole genome shotgun (WGS) entry which is preliminary data.</text>
</comment>
<feature type="repeat" description="WD" evidence="4">
    <location>
        <begin position="354"/>
        <end position="395"/>
    </location>
</feature>
<dbReference type="CDD" id="cd00200">
    <property type="entry name" value="WD40"/>
    <property type="match status" value="1"/>
</dbReference>
<dbReference type="InterPro" id="IPR007148">
    <property type="entry name" value="SSU_processome_Utp12"/>
</dbReference>
<keyword evidence="8" id="KW-1185">Reference proteome</keyword>
<dbReference type="Proteomes" id="UP000232323">
    <property type="component" value="Unassembled WGS sequence"/>
</dbReference>
<dbReference type="GO" id="GO:0000028">
    <property type="term" value="P:ribosomal small subunit assembly"/>
    <property type="evidence" value="ECO:0007669"/>
    <property type="project" value="TreeGrafter"/>
</dbReference>
<accession>A0A250WYQ9</accession>
<gene>
    <name evidence="7" type="ORF">CEUSTIGMA_g3427.t1</name>
</gene>
<dbReference type="Gene3D" id="2.130.10.10">
    <property type="entry name" value="YVTN repeat-like/Quinoprotein amine dehydrogenase"/>
    <property type="match status" value="3"/>
</dbReference>
<evidence type="ECO:0000313" key="8">
    <source>
        <dbReference type="Proteomes" id="UP000232323"/>
    </source>
</evidence>
<dbReference type="InterPro" id="IPR027145">
    <property type="entry name" value="PWP2"/>
</dbReference>
<dbReference type="SMART" id="SM00320">
    <property type="entry name" value="WD40"/>
    <property type="match status" value="11"/>
</dbReference>
<evidence type="ECO:0000256" key="5">
    <source>
        <dbReference type="SAM" id="MobiDB-lite"/>
    </source>
</evidence>
<dbReference type="InterPro" id="IPR001680">
    <property type="entry name" value="WD40_rpt"/>
</dbReference>
<dbReference type="PROSITE" id="PS50082">
    <property type="entry name" value="WD_REPEATS_2"/>
    <property type="match status" value="4"/>
</dbReference>
<evidence type="ECO:0000256" key="2">
    <source>
        <dbReference type="ARBA" id="ARBA00022574"/>
    </source>
</evidence>
<dbReference type="PANTHER" id="PTHR19858">
    <property type="entry name" value="WD40 REPEAT PROTEIN"/>
    <property type="match status" value="1"/>
</dbReference>
<dbReference type="PROSITE" id="PS00678">
    <property type="entry name" value="WD_REPEATS_1"/>
    <property type="match status" value="1"/>
</dbReference>
<name>A0A250WYQ9_9CHLO</name>
<feature type="compositionally biased region" description="Basic and acidic residues" evidence="5">
    <location>
        <begin position="904"/>
        <end position="936"/>
    </location>
</feature>
<feature type="domain" description="Small-subunit processome Utp12" evidence="6">
    <location>
        <begin position="762"/>
        <end position="867"/>
    </location>
</feature>
<dbReference type="PANTHER" id="PTHR19858:SF0">
    <property type="entry name" value="PERIODIC TRYPTOPHAN PROTEIN 2 HOMOLOG"/>
    <property type="match status" value="1"/>
</dbReference>
<dbReference type="InterPro" id="IPR019775">
    <property type="entry name" value="WD40_repeat_CS"/>
</dbReference>
<reference evidence="7 8" key="1">
    <citation type="submission" date="2017-08" db="EMBL/GenBank/DDBJ databases">
        <title>Acidophilic green algal genome provides insights into adaptation to an acidic environment.</title>
        <authorList>
            <person name="Hirooka S."/>
            <person name="Hirose Y."/>
            <person name="Kanesaki Y."/>
            <person name="Higuchi S."/>
            <person name="Fujiwara T."/>
            <person name="Onuma R."/>
            <person name="Era A."/>
            <person name="Ohbayashi R."/>
            <person name="Uzuka A."/>
            <person name="Nozaki H."/>
            <person name="Yoshikawa H."/>
            <person name="Miyagishima S.Y."/>
        </authorList>
    </citation>
    <scope>NUCLEOTIDE SEQUENCE [LARGE SCALE GENOMIC DNA]</scope>
    <source>
        <strain evidence="7 8">NIES-2499</strain>
    </source>
</reference>
<feature type="repeat" description="WD" evidence="4">
    <location>
        <begin position="525"/>
        <end position="566"/>
    </location>
</feature>
<proteinExistence type="inferred from homology"/>
<dbReference type="Pfam" id="PF04003">
    <property type="entry name" value="Utp12"/>
    <property type="match status" value="1"/>
</dbReference>
<dbReference type="GO" id="GO:0032040">
    <property type="term" value="C:small-subunit processome"/>
    <property type="evidence" value="ECO:0007669"/>
    <property type="project" value="TreeGrafter"/>
</dbReference>